<keyword evidence="10" id="KW-1185">Reference proteome</keyword>
<evidence type="ECO:0000256" key="3">
    <source>
        <dbReference type="ARBA" id="ARBA00022692"/>
    </source>
</evidence>
<dbReference type="InterPro" id="IPR033182">
    <property type="entry name" value="MIC26/MIC27_animal"/>
</dbReference>
<proteinExistence type="inferred from homology"/>
<evidence type="ECO:0000256" key="1">
    <source>
        <dbReference type="ARBA" id="ARBA00004325"/>
    </source>
</evidence>
<keyword evidence="3" id="KW-0812">Transmembrane</keyword>
<dbReference type="PANTHER" id="PTHR14564">
    <property type="entry name" value="MICOS COMPLEX SUBUNIT MIC26 / MIC27 FAMILY MEMBER"/>
    <property type="match status" value="1"/>
</dbReference>
<feature type="region of interest" description="Disordered" evidence="8">
    <location>
        <begin position="242"/>
        <end position="283"/>
    </location>
</feature>
<keyword evidence="5 7" id="KW-0496">Mitochondrion</keyword>
<evidence type="ECO:0000256" key="5">
    <source>
        <dbReference type="ARBA" id="ARBA00023128"/>
    </source>
</evidence>
<organism evidence="9 10">
    <name type="scientific">Phyllotreta striolata</name>
    <name type="common">Striped flea beetle</name>
    <name type="synonym">Crioceris striolata</name>
    <dbReference type="NCBI Taxonomy" id="444603"/>
    <lineage>
        <taxon>Eukaryota</taxon>
        <taxon>Metazoa</taxon>
        <taxon>Ecdysozoa</taxon>
        <taxon>Arthropoda</taxon>
        <taxon>Hexapoda</taxon>
        <taxon>Insecta</taxon>
        <taxon>Pterygota</taxon>
        <taxon>Neoptera</taxon>
        <taxon>Endopterygota</taxon>
        <taxon>Coleoptera</taxon>
        <taxon>Polyphaga</taxon>
        <taxon>Cucujiformia</taxon>
        <taxon>Chrysomeloidea</taxon>
        <taxon>Chrysomelidae</taxon>
        <taxon>Galerucinae</taxon>
        <taxon>Alticini</taxon>
        <taxon>Phyllotreta</taxon>
    </lineage>
</organism>
<dbReference type="OrthoDB" id="5973346at2759"/>
<dbReference type="GO" id="GO:0042407">
    <property type="term" value="P:cristae formation"/>
    <property type="evidence" value="ECO:0007669"/>
    <property type="project" value="InterPro"/>
</dbReference>
<evidence type="ECO:0000256" key="7">
    <source>
        <dbReference type="RuleBase" id="RU363021"/>
    </source>
</evidence>
<sequence>MKTFVFNIGSLLKRCFIPTLAATAVEVNSKNTSEEKEECLIRPSELPLYKREPPSILAPPKEQNPQLAKISEFIGSLRIQLFKFTHECSQYKKVGLQEINKRKDDMDWLVRYLQEENNTLPKIGAIGIGGLTGLIFGLRGGLIKKTIYSTIGALGIASVCYPKEASEYGQIGLTEGKKYAMVSYNFITGAKKEDPPKEFPTLPQLPSSLSEVWESMKSTASSFMPSDTPKSNVANVEKVTENLTATLPISDQDPPYPPPPPIHLERPLSDPNTLYSFHKYPSE</sequence>
<dbReference type="Pfam" id="PF09769">
    <property type="entry name" value="ApoO"/>
    <property type="match status" value="1"/>
</dbReference>
<dbReference type="InterPro" id="IPR019166">
    <property type="entry name" value="MIC26/MIC27"/>
</dbReference>
<keyword evidence="6" id="KW-0472">Membrane</keyword>
<reference evidence="9" key="1">
    <citation type="submission" date="2022-01" db="EMBL/GenBank/DDBJ databases">
        <authorList>
            <person name="King R."/>
        </authorList>
    </citation>
    <scope>NUCLEOTIDE SEQUENCE</scope>
</reference>
<evidence type="ECO:0000256" key="2">
    <source>
        <dbReference type="ARBA" id="ARBA00010904"/>
    </source>
</evidence>
<dbReference type="Proteomes" id="UP001153712">
    <property type="component" value="Chromosome 2"/>
</dbReference>
<keyword evidence="7" id="KW-0999">Mitochondrion inner membrane</keyword>
<comment type="subcellular location">
    <subcellularLocation>
        <location evidence="7">Mitochondrion inner membrane</location>
    </subcellularLocation>
    <subcellularLocation>
        <location evidence="1">Mitochondrion membrane</location>
    </subcellularLocation>
</comment>
<evidence type="ECO:0000313" key="9">
    <source>
        <dbReference type="EMBL" id="CAG9858350.1"/>
    </source>
</evidence>
<comment type="similarity">
    <text evidence="2">Belongs to the apolipoprotein O/MICOS complex subunit Mic27 family.</text>
</comment>
<protein>
    <recommendedName>
        <fullName evidence="7">MICOS complex subunit</fullName>
    </recommendedName>
</protein>
<comment type="subunit">
    <text evidence="7">Component of the mitochondrial contact site and cristae organizing system (MICOS) complex.</text>
</comment>
<evidence type="ECO:0000256" key="6">
    <source>
        <dbReference type="ARBA" id="ARBA00023136"/>
    </source>
</evidence>
<gene>
    <name evidence="9" type="ORF">PHYEVI_LOCUS4740</name>
</gene>
<accession>A0A9N9XN39</accession>
<evidence type="ECO:0000256" key="8">
    <source>
        <dbReference type="SAM" id="MobiDB-lite"/>
    </source>
</evidence>
<dbReference type="AlphaFoldDB" id="A0A9N9XN39"/>
<evidence type="ECO:0000313" key="10">
    <source>
        <dbReference type="Proteomes" id="UP001153712"/>
    </source>
</evidence>
<dbReference type="GO" id="GO:0061617">
    <property type="term" value="C:MICOS complex"/>
    <property type="evidence" value="ECO:0007669"/>
    <property type="project" value="UniProtKB-UniRule"/>
</dbReference>
<comment type="function">
    <text evidence="7">Component of the MICOS complex, a large protein complex of the mitochondrial inner membrane that plays crucial roles in the maintenance of crista junctions, inner membrane architecture, and formation of contact sites to the outer membrane.</text>
</comment>
<evidence type="ECO:0000256" key="4">
    <source>
        <dbReference type="ARBA" id="ARBA00022989"/>
    </source>
</evidence>
<name>A0A9N9XN39_PHYSR</name>
<dbReference type="EMBL" id="OU900095">
    <property type="protein sequence ID" value="CAG9858350.1"/>
    <property type="molecule type" value="Genomic_DNA"/>
</dbReference>
<keyword evidence="4" id="KW-1133">Transmembrane helix</keyword>